<name>A0A4S3MB01_9RHOB</name>
<dbReference type="InterPro" id="IPR000297">
    <property type="entry name" value="PPIase_PpiC"/>
</dbReference>
<keyword evidence="8" id="KW-0143">Chaperone</keyword>
<evidence type="ECO:0000256" key="4">
    <source>
        <dbReference type="ARBA" id="ARBA00022519"/>
    </source>
</evidence>
<evidence type="ECO:0000256" key="12">
    <source>
        <dbReference type="ARBA" id="ARBA00040743"/>
    </source>
</evidence>
<dbReference type="Gene3D" id="3.10.50.40">
    <property type="match status" value="1"/>
</dbReference>
<dbReference type="RefSeq" id="WP_136338598.1">
    <property type="nucleotide sequence ID" value="NZ_SSMD01000003.1"/>
</dbReference>
<dbReference type="Pfam" id="PF13624">
    <property type="entry name" value="SurA_N_3"/>
    <property type="match status" value="1"/>
</dbReference>
<sequence>MARGGTTKILIWILMAMLILGLGGFGVINLSGSVRTVGSVGEEKISVQQYGRALQEELRNIEARTGQRLSLADAQARGIDKGVLGQMIGAAALDNEARQIGLSMGDEILRRQILQIPGFKGPDGKFDRESYKFALSQTGLSESEFEDEMRRESARSLLQGAIIAGASMPETYLDTLMGFIAERRNFTWAVLDANTMPVVLLDPTEEQLIAYHDNHKADFTTPAMKKLTYVWLTPDMLLDKVEVDDASVVAQYEANKAEYMRPERRLVERLAFADTEAASAAKARIETGETDFEAIVTERGLQLSDIDLGDVTKEELDAAGGAVFNAAVGDVVGPFDTNLGPALFRVNGILAAQETSLEDARQEIRDDLAADRARRQIETVTEQIDDLLAGGATLEELVTEAHMQLATLDWHADADAPVNGFAAFRDAAEAVAEGDYPQVIRLDDGGIAALRMEGIVDPRLQPLDEVRDAVIEGWKAEQTSTALKALADDLVTQLATTGDMAALGLTAQVETGVTRQQFVTGAPAGFLTKVFEMNKGDVAVVAGDLLVTIVRLDDVLAPDADNPDVQMIRKQLSQDVAASLAQDLYAAYASEIQARAGITLDQAAINAVHANFQ</sequence>
<keyword evidence="16" id="KW-0413">Isomerase</keyword>
<evidence type="ECO:0000256" key="8">
    <source>
        <dbReference type="ARBA" id="ARBA00023186"/>
    </source>
</evidence>
<dbReference type="Gene3D" id="1.10.4030.10">
    <property type="entry name" value="Porin chaperone SurA, peptide-binding domain"/>
    <property type="match status" value="1"/>
</dbReference>
<dbReference type="InterPro" id="IPR052029">
    <property type="entry name" value="PpiD_chaperone"/>
</dbReference>
<keyword evidence="3" id="KW-1003">Cell membrane</keyword>
<dbReference type="InterPro" id="IPR046357">
    <property type="entry name" value="PPIase_dom_sf"/>
</dbReference>
<feature type="domain" description="PpiC" evidence="15">
    <location>
        <begin position="243"/>
        <end position="362"/>
    </location>
</feature>
<evidence type="ECO:0000259" key="15">
    <source>
        <dbReference type="Pfam" id="PF13145"/>
    </source>
</evidence>
<organism evidence="16 17">
    <name type="scientific">Thalassobius vesicularis</name>
    <dbReference type="NCBI Taxonomy" id="1294297"/>
    <lineage>
        <taxon>Bacteria</taxon>
        <taxon>Pseudomonadati</taxon>
        <taxon>Pseudomonadota</taxon>
        <taxon>Alphaproteobacteria</taxon>
        <taxon>Rhodobacterales</taxon>
        <taxon>Roseobacteraceae</taxon>
        <taxon>Thalassovita</taxon>
    </lineage>
</organism>
<evidence type="ECO:0000256" key="7">
    <source>
        <dbReference type="ARBA" id="ARBA00023136"/>
    </source>
</evidence>
<dbReference type="PANTHER" id="PTHR47529:SF1">
    <property type="entry name" value="PERIPLASMIC CHAPERONE PPID"/>
    <property type="match status" value="1"/>
</dbReference>
<comment type="subcellular location">
    <subcellularLocation>
        <location evidence="1">Cell inner membrane</location>
        <topology evidence="1">Single-pass type II membrane protein</topology>
        <orientation evidence="1">Periplasmic side</orientation>
    </subcellularLocation>
</comment>
<dbReference type="Proteomes" id="UP000306113">
    <property type="component" value="Unassembled WGS sequence"/>
</dbReference>
<keyword evidence="4" id="KW-0997">Cell inner membrane</keyword>
<keyword evidence="6 14" id="KW-1133">Transmembrane helix</keyword>
<evidence type="ECO:0000313" key="17">
    <source>
        <dbReference type="Proteomes" id="UP000306113"/>
    </source>
</evidence>
<dbReference type="AlphaFoldDB" id="A0A4S3MB01"/>
<evidence type="ECO:0000256" key="3">
    <source>
        <dbReference type="ARBA" id="ARBA00022475"/>
    </source>
</evidence>
<accession>A0A4S3MB01</accession>
<evidence type="ECO:0000256" key="1">
    <source>
        <dbReference type="ARBA" id="ARBA00004382"/>
    </source>
</evidence>
<dbReference type="SUPFAM" id="SSF109998">
    <property type="entry name" value="Triger factor/SurA peptide-binding domain-like"/>
    <property type="match status" value="1"/>
</dbReference>
<dbReference type="EMBL" id="SSMD01000003">
    <property type="protein sequence ID" value="THD74743.1"/>
    <property type="molecule type" value="Genomic_DNA"/>
</dbReference>
<evidence type="ECO:0000256" key="14">
    <source>
        <dbReference type="SAM" id="Phobius"/>
    </source>
</evidence>
<comment type="caution">
    <text evidence="16">The sequence shown here is derived from an EMBL/GenBank/DDBJ whole genome shotgun (WGS) entry which is preliminary data.</text>
</comment>
<keyword evidence="5 14" id="KW-0812">Transmembrane</keyword>
<dbReference type="SUPFAM" id="SSF54534">
    <property type="entry name" value="FKBP-like"/>
    <property type="match status" value="1"/>
</dbReference>
<protein>
    <recommendedName>
        <fullName evidence="2">Parvulin-like PPIase</fullName>
    </recommendedName>
    <alternativeName>
        <fullName evidence="9">Peptidyl-prolyl cis-trans isomerase plp</fullName>
    </alternativeName>
    <alternativeName>
        <fullName evidence="12">Periplasmic chaperone PpiD</fullName>
    </alternativeName>
    <alternativeName>
        <fullName evidence="13">Periplasmic folding chaperone</fullName>
    </alternativeName>
    <alternativeName>
        <fullName evidence="10">Rotamase plp</fullName>
    </alternativeName>
</protein>
<gene>
    <name evidence="16" type="ORF">E7681_07165</name>
</gene>
<comment type="similarity">
    <text evidence="11">Belongs to the PpiD chaperone family.</text>
</comment>
<reference evidence="16 17" key="1">
    <citation type="submission" date="2019-04" db="EMBL/GenBank/DDBJ databases">
        <title>Draft genome sequence of Youngimonas vesicularis.</title>
        <authorList>
            <person name="Hameed A."/>
        </authorList>
    </citation>
    <scope>NUCLEOTIDE SEQUENCE [LARGE SCALE GENOMIC DNA]</scope>
    <source>
        <strain evidence="16 17">CC-AMW-E</strain>
    </source>
</reference>
<evidence type="ECO:0000313" key="16">
    <source>
        <dbReference type="EMBL" id="THD74743.1"/>
    </source>
</evidence>
<dbReference type="OrthoDB" id="9768393at2"/>
<proteinExistence type="inferred from homology"/>
<evidence type="ECO:0000256" key="11">
    <source>
        <dbReference type="ARBA" id="ARBA00038408"/>
    </source>
</evidence>
<dbReference type="Pfam" id="PF13145">
    <property type="entry name" value="Rotamase_2"/>
    <property type="match status" value="1"/>
</dbReference>
<evidence type="ECO:0000256" key="5">
    <source>
        <dbReference type="ARBA" id="ARBA00022692"/>
    </source>
</evidence>
<evidence type="ECO:0000256" key="13">
    <source>
        <dbReference type="ARBA" id="ARBA00042775"/>
    </source>
</evidence>
<evidence type="ECO:0000256" key="2">
    <source>
        <dbReference type="ARBA" id="ARBA00018370"/>
    </source>
</evidence>
<dbReference type="PANTHER" id="PTHR47529">
    <property type="entry name" value="PEPTIDYL-PROLYL CIS-TRANS ISOMERASE D"/>
    <property type="match status" value="1"/>
</dbReference>
<dbReference type="GO" id="GO:0003755">
    <property type="term" value="F:peptidyl-prolyl cis-trans isomerase activity"/>
    <property type="evidence" value="ECO:0007669"/>
    <property type="project" value="InterPro"/>
</dbReference>
<keyword evidence="17" id="KW-1185">Reference proteome</keyword>
<dbReference type="InterPro" id="IPR027304">
    <property type="entry name" value="Trigger_fact/SurA_dom_sf"/>
</dbReference>
<evidence type="ECO:0000256" key="10">
    <source>
        <dbReference type="ARBA" id="ARBA00031484"/>
    </source>
</evidence>
<dbReference type="GO" id="GO:0005886">
    <property type="term" value="C:plasma membrane"/>
    <property type="evidence" value="ECO:0007669"/>
    <property type="project" value="UniProtKB-SubCell"/>
</dbReference>
<keyword evidence="7 14" id="KW-0472">Membrane</keyword>
<evidence type="ECO:0000256" key="9">
    <source>
        <dbReference type="ARBA" id="ARBA00030642"/>
    </source>
</evidence>
<feature type="transmembrane region" description="Helical" evidence="14">
    <location>
        <begin position="9"/>
        <end position="28"/>
    </location>
</feature>
<evidence type="ECO:0000256" key="6">
    <source>
        <dbReference type="ARBA" id="ARBA00022989"/>
    </source>
</evidence>